<gene>
    <name evidence="2" type="ORF">CR513_05215</name>
</gene>
<proteinExistence type="predicted"/>
<sequence>MHMNVGNALLVILYMPCGTNYNPRSRLVLIFVSTDLERSISPKEKFKPLALPLYLSECYPDPYQGPFLEKNLTSNSSLDYLKMKTNLGKPKTKSIEIFVQGIVINRLPNRIQSKTQLAKRHNVEVFVAPHSGYANHVELEALITAKEEGFGGNYSEQGRSSHSYRDDRYERHRREERHERRHMRDEERRDVDLDVWKCKYVHL</sequence>
<feature type="compositionally biased region" description="Basic and acidic residues" evidence="1">
    <location>
        <begin position="163"/>
        <end position="186"/>
    </location>
</feature>
<accession>A0A371I5I6</accession>
<feature type="non-terminal residue" evidence="2">
    <location>
        <position position="1"/>
    </location>
</feature>
<comment type="caution">
    <text evidence="2">The sequence shown here is derived from an EMBL/GenBank/DDBJ whole genome shotgun (WGS) entry which is preliminary data.</text>
</comment>
<keyword evidence="3" id="KW-1185">Reference proteome</keyword>
<protein>
    <submittedName>
        <fullName evidence="2">Uncharacterized protein</fullName>
    </submittedName>
</protein>
<dbReference type="AlphaFoldDB" id="A0A371I5I6"/>
<reference evidence="2" key="1">
    <citation type="submission" date="2018-05" db="EMBL/GenBank/DDBJ databases">
        <title>Draft genome of Mucuna pruriens seed.</title>
        <authorList>
            <person name="Nnadi N.E."/>
            <person name="Vos R."/>
            <person name="Hasami M.H."/>
            <person name="Devisetty U.K."/>
            <person name="Aguiy J.C."/>
        </authorList>
    </citation>
    <scope>NUCLEOTIDE SEQUENCE [LARGE SCALE GENOMIC DNA]</scope>
    <source>
        <strain evidence="2">JCA_2017</strain>
    </source>
</reference>
<evidence type="ECO:0000313" key="3">
    <source>
        <dbReference type="Proteomes" id="UP000257109"/>
    </source>
</evidence>
<name>A0A371I5I6_MUCPR</name>
<evidence type="ECO:0000256" key="1">
    <source>
        <dbReference type="SAM" id="MobiDB-lite"/>
    </source>
</evidence>
<dbReference type="Proteomes" id="UP000257109">
    <property type="component" value="Unassembled WGS sequence"/>
</dbReference>
<organism evidence="2 3">
    <name type="scientific">Mucuna pruriens</name>
    <name type="common">Velvet bean</name>
    <name type="synonym">Dolichos pruriens</name>
    <dbReference type="NCBI Taxonomy" id="157652"/>
    <lineage>
        <taxon>Eukaryota</taxon>
        <taxon>Viridiplantae</taxon>
        <taxon>Streptophyta</taxon>
        <taxon>Embryophyta</taxon>
        <taxon>Tracheophyta</taxon>
        <taxon>Spermatophyta</taxon>
        <taxon>Magnoliopsida</taxon>
        <taxon>eudicotyledons</taxon>
        <taxon>Gunneridae</taxon>
        <taxon>Pentapetalae</taxon>
        <taxon>rosids</taxon>
        <taxon>fabids</taxon>
        <taxon>Fabales</taxon>
        <taxon>Fabaceae</taxon>
        <taxon>Papilionoideae</taxon>
        <taxon>50 kb inversion clade</taxon>
        <taxon>NPAAA clade</taxon>
        <taxon>indigoferoid/millettioid clade</taxon>
        <taxon>Phaseoleae</taxon>
        <taxon>Mucuna</taxon>
    </lineage>
</organism>
<evidence type="ECO:0000313" key="2">
    <source>
        <dbReference type="EMBL" id="RDY10279.1"/>
    </source>
</evidence>
<dbReference type="EMBL" id="QJKJ01000872">
    <property type="protein sequence ID" value="RDY10279.1"/>
    <property type="molecule type" value="Genomic_DNA"/>
</dbReference>
<feature type="region of interest" description="Disordered" evidence="1">
    <location>
        <begin position="150"/>
        <end position="186"/>
    </location>
</feature>